<evidence type="ECO:0000256" key="9">
    <source>
        <dbReference type="SAM" id="MobiDB-lite"/>
    </source>
</evidence>
<feature type="region of interest" description="Disordered" evidence="9">
    <location>
        <begin position="649"/>
        <end position="696"/>
    </location>
</feature>
<dbReference type="STRING" id="1182541.W9Y025"/>
<evidence type="ECO:0000256" key="5">
    <source>
        <dbReference type="ARBA" id="ARBA00023125"/>
    </source>
</evidence>
<evidence type="ECO:0000256" key="1">
    <source>
        <dbReference type="ARBA" id="ARBA00004123"/>
    </source>
</evidence>
<proteinExistence type="predicted"/>
<dbReference type="GO" id="GO:0045944">
    <property type="term" value="P:positive regulation of transcription by RNA polymerase II"/>
    <property type="evidence" value="ECO:0007669"/>
    <property type="project" value="TreeGrafter"/>
</dbReference>
<name>W9Y025_9EURO</name>
<feature type="compositionally biased region" description="Low complexity" evidence="9">
    <location>
        <begin position="730"/>
        <end position="742"/>
    </location>
</feature>
<evidence type="ECO:0000256" key="7">
    <source>
        <dbReference type="ARBA" id="ARBA00023242"/>
    </source>
</evidence>
<dbReference type="OrthoDB" id="5416384at2759"/>
<dbReference type="Pfam" id="PF00172">
    <property type="entry name" value="Zn_clus"/>
    <property type="match status" value="1"/>
</dbReference>
<evidence type="ECO:0000313" key="12">
    <source>
        <dbReference type="Proteomes" id="UP000019484"/>
    </source>
</evidence>
<dbReference type="GeneID" id="19161409"/>
<feature type="coiled-coil region" evidence="8">
    <location>
        <begin position="64"/>
        <end position="91"/>
    </location>
</feature>
<organism evidence="11 12">
    <name type="scientific">Capronia coronata CBS 617.96</name>
    <dbReference type="NCBI Taxonomy" id="1182541"/>
    <lineage>
        <taxon>Eukaryota</taxon>
        <taxon>Fungi</taxon>
        <taxon>Dikarya</taxon>
        <taxon>Ascomycota</taxon>
        <taxon>Pezizomycotina</taxon>
        <taxon>Eurotiomycetes</taxon>
        <taxon>Chaetothyriomycetidae</taxon>
        <taxon>Chaetothyriales</taxon>
        <taxon>Herpotrichiellaceae</taxon>
        <taxon>Capronia</taxon>
    </lineage>
</organism>
<evidence type="ECO:0000256" key="2">
    <source>
        <dbReference type="ARBA" id="ARBA00022723"/>
    </source>
</evidence>
<dbReference type="PROSITE" id="PS00463">
    <property type="entry name" value="ZN2_CY6_FUNGAL_1"/>
    <property type="match status" value="1"/>
</dbReference>
<feature type="region of interest" description="Disordered" evidence="9">
    <location>
        <begin position="715"/>
        <end position="744"/>
    </location>
</feature>
<dbReference type="InterPro" id="IPR052202">
    <property type="entry name" value="Yeast_MetPath_Reg"/>
</dbReference>
<feature type="compositionally biased region" description="Polar residues" evidence="9">
    <location>
        <begin position="603"/>
        <end position="625"/>
    </location>
</feature>
<evidence type="ECO:0000256" key="4">
    <source>
        <dbReference type="ARBA" id="ARBA00023015"/>
    </source>
</evidence>
<dbReference type="PROSITE" id="PS50048">
    <property type="entry name" value="ZN2_CY6_FUNGAL_2"/>
    <property type="match status" value="1"/>
</dbReference>
<dbReference type="CDD" id="cd12148">
    <property type="entry name" value="fungal_TF_MHR"/>
    <property type="match status" value="1"/>
</dbReference>
<dbReference type="SMART" id="SM00066">
    <property type="entry name" value="GAL4"/>
    <property type="match status" value="1"/>
</dbReference>
<feature type="region of interest" description="Disordered" evidence="9">
    <location>
        <begin position="586"/>
        <end position="625"/>
    </location>
</feature>
<dbReference type="HOGENOM" id="CLU_007548_1_0_1"/>
<accession>W9Y025</accession>
<evidence type="ECO:0000313" key="11">
    <source>
        <dbReference type="EMBL" id="EXJ86172.1"/>
    </source>
</evidence>
<sequence>MADSPETARSRDKVHHTVTACVRCRQRKTRCDPTLPRCEPCERSNAHCEYYDSVKNKTIPRTYITSLQETVRRLNDELKSLQKENEKEEEYEPDHEAMARAAGLVKFSESDDCRFLGPSSGIAITRFVMEFAKQNSAKRSIQDVVPHRAAQEIKQKFDDESSKPTSKVYPLISSVAAPDLPNRELMDRLVDIYMVKAQYMLPLLHEPTFRRELQDVYAGVTDPTLNFQVRMVIAISMQKLDTQYAGLADSYYLAALPFLTGAVRKMDLSTLQCFALIAQYSLLTPTRTAAYWVVGIAAKLCQELGLCEEETIQRPPSGARPNALEVDMRRRLFWIITSMEYGLSHSLGRPSAFAVTVDNINVNFFELCDDRFVTADGLLPGHHPIMKKCISIHFFRMRLLQAEIRRTLYLRKRESPVSDTDPWFGMMLNKIDDWVRDCPKNDEGSGLSESWFIGRKNTMIVFMYRPSPQIPNPSFEAAHRCYVAAVFNIQLQKRQVEARLIDITWIFTQAIFMALNTVLWSVSYPGIRQQHTIEEVQRHIQDALTAIDLCADRWPGVRSAQQLYENLVLGCLKAYDVDKVAESPQSDYVSSTTQDVSSTTSQFANSPASTANTSLYGAQSPPSIHSAQAATNNFKNAGANFNEHINQPFHHQQHHHHRSRTPPASTTTSDANIQPQTSTATSQPPAPSGQYMTSSVPRTDMHSLHYSLPGFDPHSMAGGEYIPPGAKGPSSTSSSNQWTSTSAPMMPGIIPGLTGSPDMNYDDLPYLATLGQEYSQYMQQSYSSTYRLPSLSEEQQMELMASLEQSQLPDVSGLVSDATTFYSAQLP</sequence>
<dbReference type="InterPro" id="IPR036864">
    <property type="entry name" value="Zn2-C6_fun-type_DNA-bd_sf"/>
</dbReference>
<evidence type="ECO:0000256" key="8">
    <source>
        <dbReference type="SAM" id="Coils"/>
    </source>
</evidence>
<keyword evidence="4" id="KW-0805">Transcription regulation</keyword>
<feature type="domain" description="Zn(2)-C6 fungal-type" evidence="10">
    <location>
        <begin position="20"/>
        <end position="50"/>
    </location>
</feature>
<comment type="caution">
    <text evidence="11">The sequence shown here is derived from an EMBL/GenBank/DDBJ whole genome shotgun (WGS) entry which is preliminary data.</text>
</comment>
<dbReference type="SMART" id="SM00906">
    <property type="entry name" value="Fungal_trans"/>
    <property type="match status" value="1"/>
</dbReference>
<keyword evidence="12" id="KW-1185">Reference proteome</keyword>
<evidence type="ECO:0000259" key="10">
    <source>
        <dbReference type="PROSITE" id="PS50048"/>
    </source>
</evidence>
<comment type="subcellular location">
    <subcellularLocation>
        <location evidence="1">Nucleus</location>
    </subcellularLocation>
</comment>
<keyword evidence="5" id="KW-0238">DNA-binding</keyword>
<dbReference type="InterPro" id="IPR001138">
    <property type="entry name" value="Zn2Cys6_DnaBD"/>
</dbReference>
<dbReference type="GO" id="GO:0043565">
    <property type="term" value="F:sequence-specific DNA binding"/>
    <property type="evidence" value="ECO:0007669"/>
    <property type="project" value="TreeGrafter"/>
</dbReference>
<keyword evidence="3" id="KW-0862">Zinc</keyword>
<evidence type="ECO:0000256" key="3">
    <source>
        <dbReference type="ARBA" id="ARBA00022833"/>
    </source>
</evidence>
<dbReference type="PANTHER" id="PTHR47782">
    <property type="entry name" value="ZN(II)2CYS6 TRANSCRIPTION FACTOR (EUROFUNG)-RELATED"/>
    <property type="match status" value="1"/>
</dbReference>
<feature type="compositionally biased region" description="Low complexity" evidence="9">
    <location>
        <begin position="586"/>
        <end position="602"/>
    </location>
</feature>
<dbReference type="GO" id="GO:0006351">
    <property type="term" value="P:DNA-templated transcription"/>
    <property type="evidence" value="ECO:0007669"/>
    <property type="project" value="InterPro"/>
</dbReference>
<feature type="compositionally biased region" description="Basic residues" evidence="9">
    <location>
        <begin position="651"/>
        <end position="660"/>
    </location>
</feature>
<dbReference type="RefSeq" id="XP_007725610.1">
    <property type="nucleotide sequence ID" value="XM_007727420.1"/>
</dbReference>
<feature type="compositionally biased region" description="Polar residues" evidence="9">
    <location>
        <begin position="670"/>
        <end position="683"/>
    </location>
</feature>
<dbReference type="GO" id="GO:0005634">
    <property type="term" value="C:nucleus"/>
    <property type="evidence" value="ECO:0007669"/>
    <property type="project" value="UniProtKB-SubCell"/>
</dbReference>
<dbReference type="GO" id="GO:0000981">
    <property type="term" value="F:DNA-binding transcription factor activity, RNA polymerase II-specific"/>
    <property type="evidence" value="ECO:0007669"/>
    <property type="project" value="InterPro"/>
</dbReference>
<dbReference type="Gene3D" id="4.10.240.10">
    <property type="entry name" value="Zn(2)-C6 fungal-type DNA-binding domain"/>
    <property type="match status" value="1"/>
</dbReference>
<keyword evidence="7" id="KW-0539">Nucleus</keyword>
<keyword evidence="8" id="KW-0175">Coiled coil</keyword>
<dbReference type="PANTHER" id="PTHR47782:SF8">
    <property type="entry name" value="ZN(II)2CYS6 TRANSCRIPTION FACTOR (EUROFUNG)"/>
    <property type="match status" value="1"/>
</dbReference>
<dbReference type="AlphaFoldDB" id="W9Y025"/>
<keyword evidence="6" id="KW-0804">Transcription</keyword>
<dbReference type="GO" id="GO:0008270">
    <property type="term" value="F:zinc ion binding"/>
    <property type="evidence" value="ECO:0007669"/>
    <property type="project" value="InterPro"/>
</dbReference>
<protein>
    <recommendedName>
        <fullName evidence="10">Zn(2)-C6 fungal-type domain-containing protein</fullName>
    </recommendedName>
</protein>
<dbReference type="Proteomes" id="UP000019484">
    <property type="component" value="Unassembled WGS sequence"/>
</dbReference>
<dbReference type="SUPFAM" id="SSF57701">
    <property type="entry name" value="Zn2/Cys6 DNA-binding domain"/>
    <property type="match status" value="1"/>
</dbReference>
<gene>
    <name evidence="11" type="ORF">A1O1_06542</name>
</gene>
<reference evidence="11 12" key="1">
    <citation type="submission" date="2013-03" db="EMBL/GenBank/DDBJ databases">
        <title>The Genome Sequence of Capronia coronata CBS 617.96.</title>
        <authorList>
            <consortium name="The Broad Institute Genomics Platform"/>
            <person name="Cuomo C."/>
            <person name="de Hoog S."/>
            <person name="Gorbushina A."/>
            <person name="Walker B."/>
            <person name="Young S.K."/>
            <person name="Zeng Q."/>
            <person name="Gargeya S."/>
            <person name="Fitzgerald M."/>
            <person name="Haas B."/>
            <person name="Abouelleil A."/>
            <person name="Allen A.W."/>
            <person name="Alvarado L."/>
            <person name="Arachchi H.M."/>
            <person name="Berlin A.M."/>
            <person name="Chapman S.B."/>
            <person name="Gainer-Dewar J."/>
            <person name="Goldberg J."/>
            <person name="Griggs A."/>
            <person name="Gujja S."/>
            <person name="Hansen M."/>
            <person name="Howarth C."/>
            <person name="Imamovic A."/>
            <person name="Ireland A."/>
            <person name="Larimer J."/>
            <person name="McCowan C."/>
            <person name="Murphy C."/>
            <person name="Pearson M."/>
            <person name="Poon T.W."/>
            <person name="Priest M."/>
            <person name="Roberts A."/>
            <person name="Saif S."/>
            <person name="Shea T."/>
            <person name="Sisk P."/>
            <person name="Sykes S."/>
            <person name="Wortman J."/>
            <person name="Nusbaum C."/>
            <person name="Birren B."/>
        </authorList>
    </citation>
    <scope>NUCLEOTIDE SEQUENCE [LARGE SCALE GENOMIC DNA]</scope>
    <source>
        <strain evidence="11 12">CBS 617.96</strain>
    </source>
</reference>
<evidence type="ECO:0000256" key="6">
    <source>
        <dbReference type="ARBA" id="ARBA00023163"/>
    </source>
</evidence>
<dbReference type="InterPro" id="IPR007219">
    <property type="entry name" value="XnlR_reg_dom"/>
</dbReference>
<dbReference type="eggNOG" id="ENOG502RVD5">
    <property type="taxonomic scope" value="Eukaryota"/>
</dbReference>
<dbReference type="CDD" id="cd00067">
    <property type="entry name" value="GAL4"/>
    <property type="match status" value="1"/>
</dbReference>
<dbReference type="Pfam" id="PF04082">
    <property type="entry name" value="Fungal_trans"/>
    <property type="match status" value="1"/>
</dbReference>
<keyword evidence="2" id="KW-0479">Metal-binding</keyword>
<dbReference type="EMBL" id="AMWN01000005">
    <property type="protein sequence ID" value="EXJ86172.1"/>
    <property type="molecule type" value="Genomic_DNA"/>
</dbReference>